<dbReference type="EMBL" id="OU900096">
    <property type="protein sequence ID" value="CAG9860800.1"/>
    <property type="molecule type" value="Genomic_DNA"/>
</dbReference>
<protein>
    <submittedName>
        <fullName evidence="1">Uncharacterized protein</fullName>
    </submittedName>
</protein>
<sequence>MVDNSCNTCTLVGMGLNLDHTKSAGKLYPYNLPWSNKRLWTRIWDSIYFFRLNKFHFHYTPCT</sequence>
<dbReference type="AlphaFoldDB" id="A0A9N9TT78"/>
<evidence type="ECO:0000313" key="2">
    <source>
        <dbReference type="Proteomes" id="UP001153712"/>
    </source>
</evidence>
<keyword evidence="2" id="KW-1185">Reference proteome</keyword>
<proteinExistence type="predicted"/>
<gene>
    <name evidence="1" type="ORF">PHYEVI_LOCUS7149</name>
</gene>
<evidence type="ECO:0000313" key="1">
    <source>
        <dbReference type="EMBL" id="CAG9860800.1"/>
    </source>
</evidence>
<accession>A0A9N9TT78</accession>
<name>A0A9N9TT78_PHYSR</name>
<reference evidence="1" key="1">
    <citation type="submission" date="2022-01" db="EMBL/GenBank/DDBJ databases">
        <authorList>
            <person name="King R."/>
        </authorList>
    </citation>
    <scope>NUCLEOTIDE SEQUENCE</scope>
</reference>
<dbReference type="Proteomes" id="UP001153712">
    <property type="component" value="Chromosome 3"/>
</dbReference>
<organism evidence="1 2">
    <name type="scientific">Phyllotreta striolata</name>
    <name type="common">Striped flea beetle</name>
    <name type="synonym">Crioceris striolata</name>
    <dbReference type="NCBI Taxonomy" id="444603"/>
    <lineage>
        <taxon>Eukaryota</taxon>
        <taxon>Metazoa</taxon>
        <taxon>Ecdysozoa</taxon>
        <taxon>Arthropoda</taxon>
        <taxon>Hexapoda</taxon>
        <taxon>Insecta</taxon>
        <taxon>Pterygota</taxon>
        <taxon>Neoptera</taxon>
        <taxon>Endopterygota</taxon>
        <taxon>Coleoptera</taxon>
        <taxon>Polyphaga</taxon>
        <taxon>Cucujiformia</taxon>
        <taxon>Chrysomeloidea</taxon>
        <taxon>Chrysomelidae</taxon>
        <taxon>Galerucinae</taxon>
        <taxon>Alticini</taxon>
        <taxon>Phyllotreta</taxon>
    </lineage>
</organism>